<protein>
    <recommendedName>
        <fullName evidence="8">UPF0283 membrane protein FAA97_01820</fullName>
    </recommendedName>
</protein>
<dbReference type="InterPro" id="IPR006507">
    <property type="entry name" value="UPF0283"/>
</dbReference>
<comment type="subcellular location">
    <subcellularLocation>
        <location evidence="1">Cell inner membrane</location>
        <topology evidence="1">Multi-pass membrane protein</topology>
    </subcellularLocation>
    <subcellularLocation>
        <location evidence="8">Cell membrane</location>
        <topology evidence="8">Multi-pass membrane protein</topology>
    </subcellularLocation>
</comment>
<proteinExistence type="inferred from homology"/>
<feature type="region of interest" description="Disordered" evidence="9">
    <location>
        <begin position="1"/>
        <end position="41"/>
    </location>
</feature>
<dbReference type="RefSeq" id="WP_136596818.1">
    <property type="nucleotide sequence ID" value="NZ_STGV01000001.1"/>
</dbReference>
<evidence type="ECO:0000256" key="1">
    <source>
        <dbReference type="ARBA" id="ARBA00004429"/>
    </source>
</evidence>
<evidence type="ECO:0000256" key="4">
    <source>
        <dbReference type="ARBA" id="ARBA00022519"/>
    </source>
</evidence>
<accession>A0A4S8P4H3</accession>
<feature type="transmembrane region" description="Helical" evidence="8">
    <location>
        <begin position="76"/>
        <end position="97"/>
    </location>
</feature>
<evidence type="ECO:0000256" key="9">
    <source>
        <dbReference type="SAM" id="MobiDB-lite"/>
    </source>
</evidence>
<dbReference type="AlphaFoldDB" id="A0A4S8P4H3"/>
<keyword evidence="7 8" id="KW-0472">Membrane</keyword>
<dbReference type="GO" id="GO:0005886">
    <property type="term" value="C:plasma membrane"/>
    <property type="evidence" value="ECO:0007669"/>
    <property type="project" value="UniProtKB-SubCell"/>
</dbReference>
<dbReference type="HAMAP" id="MF_01085">
    <property type="entry name" value="UPF0283"/>
    <property type="match status" value="1"/>
</dbReference>
<keyword evidence="4" id="KW-0997">Cell inner membrane</keyword>
<keyword evidence="3 8" id="KW-1003">Cell membrane</keyword>
<dbReference type="InterPro" id="IPR021147">
    <property type="entry name" value="DUF697"/>
</dbReference>
<keyword evidence="6 8" id="KW-1133">Transmembrane helix</keyword>
<feature type="transmembrane region" description="Helical" evidence="8">
    <location>
        <begin position="109"/>
        <end position="130"/>
    </location>
</feature>
<dbReference type="Pfam" id="PF05128">
    <property type="entry name" value="DUF697"/>
    <property type="match status" value="1"/>
</dbReference>
<comment type="caution">
    <text evidence="10">The sequence shown here is derived from an EMBL/GenBank/DDBJ whole genome shotgun (WGS) entry which is preliminary data.</text>
</comment>
<dbReference type="OrthoDB" id="9816060at2"/>
<dbReference type="EMBL" id="STGV01000001">
    <property type="protein sequence ID" value="THV24970.1"/>
    <property type="molecule type" value="Genomic_DNA"/>
</dbReference>
<dbReference type="PANTHER" id="PTHR39342:SF1">
    <property type="entry name" value="UPF0283 MEMBRANE PROTEIN YCJF"/>
    <property type="match status" value="1"/>
</dbReference>
<feature type="compositionally biased region" description="Basic and acidic residues" evidence="9">
    <location>
        <begin position="1"/>
        <end position="17"/>
    </location>
</feature>
<evidence type="ECO:0000256" key="8">
    <source>
        <dbReference type="HAMAP-Rule" id="MF_01085"/>
    </source>
</evidence>
<evidence type="ECO:0000256" key="2">
    <source>
        <dbReference type="ARBA" id="ARBA00008255"/>
    </source>
</evidence>
<comment type="similarity">
    <text evidence="2 8">Belongs to the UPF0283 family.</text>
</comment>
<sequence length="360" mass="38191">MKEPSDPYSPKPEEASKRRPAAFAVAKDAAEPGKAETSRPPRAFSGAVEIVADQDDPFLADAVEAMPAPPRRRVSWSNLAFAAIGTLLSLAFGLWVDQLIRDLFARSDWLGYAGAVAAAIAAFALAGLLVREMLGLYRLAAVQSLRSDAAEASRQRDRRPAQKVVDRLLAILSSRPEAARGSANLKALADEVIDGPQLIELAERELLAPLDVRARALVLGSVKRVSVITAVSPRAIVDLAYVTFEITRLVRSIAELYGGRPGSLGMLRLLRDVIAHLAVTGSIAVGDGLAQQIVGHGLAARLSTRLGEGVINGLMTARIGISAIDLCRPLPFNALKRPGIGEFMGDLSSPKADTKGQAAD</sequence>
<keyword evidence="11" id="KW-1185">Reference proteome</keyword>
<evidence type="ECO:0000256" key="3">
    <source>
        <dbReference type="ARBA" id="ARBA00022475"/>
    </source>
</evidence>
<keyword evidence="5 8" id="KW-0812">Transmembrane</keyword>
<evidence type="ECO:0000313" key="10">
    <source>
        <dbReference type="EMBL" id="THV24970.1"/>
    </source>
</evidence>
<evidence type="ECO:0000256" key="7">
    <source>
        <dbReference type="ARBA" id="ARBA00023136"/>
    </source>
</evidence>
<evidence type="ECO:0000256" key="5">
    <source>
        <dbReference type="ARBA" id="ARBA00022692"/>
    </source>
</evidence>
<evidence type="ECO:0000313" key="11">
    <source>
        <dbReference type="Proteomes" id="UP000308828"/>
    </source>
</evidence>
<dbReference type="NCBIfam" id="TIGR01620">
    <property type="entry name" value="hyp_HI0043"/>
    <property type="match status" value="1"/>
</dbReference>
<dbReference type="Proteomes" id="UP000308828">
    <property type="component" value="Unassembled WGS sequence"/>
</dbReference>
<organism evidence="10 11">
    <name type="scientific">Peteryoungia ipomoeae</name>
    <dbReference type="NCBI Taxonomy" id="1210932"/>
    <lineage>
        <taxon>Bacteria</taxon>
        <taxon>Pseudomonadati</taxon>
        <taxon>Pseudomonadota</taxon>
        <taxon>Alphaproteobacteria</taxon>
        <taxon>Hyphomicrobiales</taxon>
        <taxon>Rhizobiaceae</taxon>
        <taxon>Peteryoungia</taxon>
    </lineage>
</organism>
<evidence type="ECO:0000256" key="6">
    <source>
        <dbReference type="ARBA" id="ARBA00022989"/>
    </source>
</evidence>
<feature type="compositionally biased region" description="Basic and acidic residues" evidence="9">
    <location>
        <begin position="28"/>
        <end position="39"/>
    </location>
</feature>
<dbReference type="PANTHER" id="PTHR39342">
    <property type="entry name" value="UPF0283 MEMBRANE PROTEIN YCJF"/>
    <property type="match status" value="1"/>
</dbReference>
<reference evidence="10 11" key="1">
    <citation type="submission" date="2019-04" db="EMBL/GenBank/DDBJ databases">
        <title>Genome sequence of strain shin9-1.</title>
        <authorList>
            <person name="Gao J."/>
            <person name="Sun J."/>
        </authorList>
    </citation>
    <scope>NUCLEOTIDE SEQUENCE [LARGE SCALE GENOMIC DNA]</scope>
    <source>
        <strain evidence="11">shin9-1</strain>
    </source>
</reference>
<name>A0A4S8P4H3_9HYPH</name>
<gene>
    <name evidence="10" type="ORF">FAA97_01820</name>
</gene>